<dbReference type="EMBL" id="LCHZ01000029">
    <property type="protein sequence ID" value="KKT45858.1"/>
    <property type="molecule type" value="Genomic_DNA"/>
</dbReference>
<organism evidence="1 2">
    <name type="scientific">Candidatus Collierbacteria bacterium GW2011_GWF2_44_15</name>
    <dbReference type="NCBI Taxonomy" id="1618404"/>
    <lineage>
        <taxon>Bacteria</taxon>
        <taxon>Candidatus Collieribacteriota</taxon>
    </lineage>
</organism>
<dbReference type="Proteomes" id="UP000033861">
    <property type="component" value="Unassembled WGS sequence"/>
</dbReference>
<protein>
    <submittedName>
        <fullName evidence="1">Uncharacterized protein</fullName>
    </submittedName>
</protein>
<evidence type="ECO:0000313" key="1">
    <source>
        <dbReference type="EMBL" id="KKT45858.1"/>
    </source>
</evidence>
<feature type="non-terminal residue" evidence="1">
    <location>
        <position position="232"/>
    </location>
</feature>
<proteinExistence type="predicted"/>
<comment type="caution">
    <text evidence="1">The sequence shown here is derived from an EMBL/GenBank/DDBJ whole genome shotgun (WGS) entry which is preliminary data.</text>
</comment>
<gene>
    <name evidence="1" type="ORF">UW35_C0029G0013</name>
</gene>
<reference evidence="1 2" key="1">
    <citation type="journal article" date="2015" name="Nature">
        <title>rRNA introns, odd ribosomes, and small enigmatic genomes across a large radiation of phyla.</title>
        <authorList>
            <person name="Brown C.T."/>
            <person name="Hug L.A."/>
            <person name="Thomas B.C."/>
            <person name="Sharon I."/>
            <person name="Castelle C.J."/>
            <person name="Singh A."/>
            <person name="Wilkins M.J."/>
            <person name="Williams K.H."/>
            <person name="Banfield J.F."/>
        </authorList>
    </citation>
    <scope>NUCLEOTIDE SEQUENCE [LARGE SCALE GENOMIC DNA]</scope>
</reference>
<accession>A0A0G1HH42</accession>
<name>A0A0G1HH42_9BACT</name>
<sequence>MKLQYLILFPILVFIFTIFAPNTSDADFLFSPSFNINFSTVNIGGGQLSSPSFGLGVTIGQTAQGQFGETGFIVKAGFQYIHPLDSFTFTISNLDINFGSLVPGTPSTGTTILSVTTGSAFGYAVKTIADHPLRIINGVTTIPNTTCDLATPCTITDAAAWADNARYGFGYNMAGDDVDTTDFVNSTYFRPFPMQGVDTPAIVMSRPGVATDSSATSTYKVNVSGAQAAGTY</sequence>
<dbReference type="AlphaFoldDB" id="A0A0G1HH42"/>
<evidence type="ECO:0000313" key="2">
    <source>
        <dbReference type="Proteomes" id="UP000033861"/>
    </source>
</evidence>